<accession>A0A087SHZ0</accession>
<dbReference type="GeneID" id="23612273"/>
<sequence>MASELPRARTWAARAASAALAAASTNIPAVATVPNDTPQATALQSRETAKEGALHTALQSLPPMPAGWKPGDPIPGLTPAAAPGSAVNSPEPQPMRAPAPAPLLKSLDFVLNADFDPGELEFGDGSSSEDDSSDGEESF</sequence>
<gene>
    <name evidence="2" type="ORF">F751_0882</name>
</gene>
<feature type="compositionally biased region" description="Acidic residues" evidence="1">
    <location>
        <begin position="116"/>
        <end position="139"/>
    </location>
</feature>
<feature type="region of interest" description="Disordered" evidence="1">
    <location>
        <begin position="60"/>
        <end position="100"/>
    </location>
</feature>
<dbReference type="EMBL" id="KL662115">
    <property type="protein sequence ID" value="KFM25344.1"/>
    <property type="molecule type" value="Genomic_DNA"/>
</dbReference>
<protein>
    <submittedName>
        <fullName evidence="2">Uncharacterized protein</fullName>
    </submittedName>
</protein>
<dbReference type="RefSeq" id="XP_011398237.1">
    <property type="nucleotide sequence ID" value="XM_011399935.1"/>
</dbReference>
<evidence type="ECO:0000313" key="3">
    <source>
        <dbReference type="Proteomes" id="UP000028924"/>
    </source>
</evidence>
<evidence type="ECO:0000313" key="2">
    <source>
        <dbReference type="EMBL" id="KFM25344.1"/>
    </source>
</evidence>
<keyword evidence="3" id="KW-1185">Reference proteome</keyword>
<name>A0A087SHZ0_AUXPR</name>
<feature type="region of interest" description="Disordered" evidence="1">
    <location>
        <begin position="115"/>
        <end position="139"/>
    </location>
</feature>
<reference evidence="2 3" key="1">
    <citation type="journal article" date="2014" name="BMC Genomics">
        <title>Oil accumulation mechanisms of the oleaginous microalga Chlorella protothecoides revealed through its genome, transcriptomes, and proteomes.</title>
        <authorList>
            <person name="Gao C."/>
            <person name="Wang Y."/>
            <person name="Shen Y."/>
            <person name="Yan D."/>
            <person name="He X."/>
            <person name="Dai J."/>
            <person name="Wu Q."/>
        </authorList>
    </citation>
    <scope>NUCLEOTIDE SEQUENCE [LARGE SCALE GENOMIC DNA]</scope>
    <source>
        <strain evidence="2 3">0710</strain>
    </source>
</reference>
<organism evidence="2 3">
    <name type="scientific">Auxenochlorella protothecoides</name>
    <name type="common">Green microalga</name>
    <name type="synonym">Chlorella protothecoides</name>
    <dbReference type="NCBI Taxonomy" id="3075"/>
    <lineage>
        <taxon>Eukaryota</taxon>
        <taxon>Viridiplantae</taxon>
        <taxon>Chlorophyta</taxon>
        <taxon>core chlorophytes</taxon>
        <taxon>Trebouxiophyceae</taxon>
        <taxon>Chlorellales</taxon>
        <taxon>Chlorellaceae</taxon>
        <taxon>Auxenochlorella</taxon>
    </lineage>
</organism>
<dbReference type="AlphaFoldDB" id="A0A087SHZ0"/>
<dbReference type="Proteomes" id="UP000028924">
    <property type="component" value="Unassembled WGS sequence"/>
</dbReference>
<evidence type="ECO:0000256" key="1">
    <source>
        <dbReference type="SAM" id="MobiDB-lite"/>
    </source>
</evidence>
<proteinExistence type="predicted"/>
<feature type="compositionally biased region" description="Pro residues" evidence="1">
    <location>
        <begin position="91"/>
        <end position="100"/>
    </location>
</feature>
<dbReference type="KEGG" id="apro:F751_0882"/>